<dbReference type="PANTHER" id="PTHR45919">
    <property type="entry name" value="GDP-MAN:MAN(3)GLCNAC(2)-PP-DOL ALPHA-1,2-MANNOSYLTRANSFERASE"/>
    <property type="match status" value="1"/>
</dbReference>
<dbReference type="PANTHER" id="PTHR45919:SF1">
    <property type="entry name" value="GDP-MAN:MAN(3)GLCNAC(2)-PP-DOL ALPHA-1,2-MANNOSYLTRANSFERASE"/>
    <property type="match status" value="1"/>
</dbReference>
<name>A0A0G1CXK5_9BACT</name>
<organism evidence="3 4">
    <name type="scientific">Candidatus Woesebacteria bacterium GW2011_GWA1_43_12</name>
    <dbReference type="NCBI Taxonomy" id="1618557"/>
    <lineage>
        <taxon>Bacteria</taxon>
        <taxon>Candidatus Woeseibacteriota</taxon>
    </lineage>
</organism>
<feature type="domain" description="Glycosyltransferase subfamily 4-like N-terminal" evidence="2">
    <location>
        <begin position="14"/>
        <end position="152"/>
    </location>
</feature>
<dbReference type="Proteomes" id="UP000034669">
    <property type="component" value="Unassembled WGS sequence"/>
</dbReference>
<dbReference type="GO" id="GO:0004377">
    <property type="term" value="F:GDP-Man:Man(3)GlcNAc(2)-PP-Dol alpha-1,2-mannosyltransferase activity"/>
    <property type="evidence" value="ECO:0007669"/>
    <property type="project" value="InterPro"/>
</dbReference>
<comment type="caution">
    <text evidence="3">The sequence shown here is derived from an EMBL/GenBank/DDBJ whole genome shotgun (WGS) entry which is preliminary data.</text>
</comment>
<dbReference type="EMBL" id="LCFI01000003">
    <property type="protein sequence ID" value="KKS90505.1"/>
    <property type="molecule type" value="Genomic_DNA"/>
</dbReference>
<evidence type="ECO:0000259" key="2">
    <source>
        <dbReference type="Pfam" id="PF13439"/>
    </source>
</evidence>
<protein>
    <submittedName>
        <fullName evidence="3">Glycosyl transferase group 1</fullName>
    </submittedName>
</protein>
<dbReference type="Pfam" id="PF00534">
    <property type="entry name" value="Glycos_transf_1"/>
    <property type="match status" value="1"/>
</dbReference>
<sequence>MKIGIYNPYFDSLGGGERYSLTLASHWAKIHDVDIFWEDKDIAKKAQQRLKIDLSRTKVVPNLFRGKNILKKAYLSKKYDLIFFLSDGSVPLSLAKKNIIHFQSPFPFVGGQSIANKTKFRRYQAVVCNSQFTKKHIDQEFGVRSEVIYPPVGINEFRPLKKEKIILTVGRFTAYSTNKKQKEMVQFFKTLAKNLPLWEFRLVGGLLEQDKTYFQEVVKLTEGLSAYVFPNDPFAQLQDHYGRAMIYWHAAGFGEDEKKNPAAMEHFGITTVEAMAAGCIPIVYDGGGQPEIVRDGKNGFLWRTPTELIEKTMRVIKDEKLQDSIHGNAIVSAKDFDEQKFCEAFDALLVSIT</sequence>
<dbReference type="InterPro" id="IPR001296">
    <property type="entry name" value="Glyco_trans_1"/>
</dbReference>
<evidence type="ECO:0000259" key="1">
    <source>
        <dbReference type="Pfam" id="PF00534"/>
    </source>
</evidence>
<dbReference type="Pfam" id="PF13439">
    <property type="entry name" value="Glyco_transf_4"/>
    <property type="match status" value="1"/>
</dbReference>
<dbReference type="Gene3D" id="3.40.50.2000">
    <property type="entry name" value="Glycogen Phosphorylase B"/>
    <property type="match status" value="2"/>
</dbReference>
<evidence type="ECO:0000313" key="3">
    <source>
        <dbReference type="EMBL" id="KKS90505.1"/>
    </source>
</evidence>
<dbReference type="AlphaFoldDB" id="A0A0G1CXK5"/>
<evidence type="ECO:0000313" key="4">
    <source>
        <dbReference type="Proteomes" id="UP000034669"/>
    </source>
</evidence>
<gene>
    <name evidence="3" type="ORF">UV66_C0003G0018</name>
</gene>
<dbReference type="SUPFAM" id="SSF53756">
    <property type="entry name" value="UDP-Glycosyltransferase/glycogen phosphorylase"/>
    <property type="match status" value="1"/>
</dbReference>
<feature type="domain" description="Glycosyl transferase family 1" evidence="1">
    <location>
        <begin position="160"/>
        <end position="329"/>
    </location>
</feature>
<dbReference type="GO" id="GO:0006487">
    <property type="term" value="P:protein N-linked glycosylation"/>
    <property type="evidence" value="ECO:0007669"/>
    <property type="project" value="TreeGrafter"/>
</dbReference>
<dbReference type="CDD" id="cd03801">
    <property type="entry name" value="GT4_PimA-like"/>
    <property type="match status" value="1"/>
</dbReference>
<keyword evidence="3" id="KW-0808">Transferase</keyword>
<dbReference type="GO" id="GO:0016020">
    <property type="term" value="C:membrane"/>
    <property type="evidence" value="ECO:0007669"/>
    <property type="project" value="TreeGrafter"/>
</dbReference>
<reference evidence="3 4" key="1">
    <citation type="journal article" date="2015" name="Nature">
        <title>rRNA introns, odd ribosomes, and small enigmatic genomes across a large radiation of phyla.</title>
        <authorList>
            <person name="Brown C.T."/>
            <person name="Hug L.A."/>
            <person name="Thomas B.C."/>
            <person name="Sharon I."/>
            <person name="Castelle C.J."/>
            <person name="Singh A."/>
            <person name="Wilkins M.J."/>
            <person name="Williams K.H."/>
            <person name="Banfield J.F."/>
        </authorList>
    </citation>
    <scope>NUCLEOTIDE SEQUENCE [LARGE SCALE GENOMIC DNA]</scope>
</reference>
<dbReference type="InterPro" id="IPR028098">
    <property type="entry name" value="Glyco_trans_4-like_N"/>
</dbReference>
<dbReference type="InterPro" id="IPR038013">
    <property type="entry name" value="ALG11"/>
</dbReference>
<proteinExistence type="predicted"/>
<accession>A0A0G1CXK5</accession>